<evidence type="ECO:0000313" key="12">
    <source>
        <dbReference type="EMBL" id="KPI42906.1"/>
    </source>
</evidence>
<feature type="region of interest" description="Disordered" evidence="10">
    <location>
        <begin position="92"/>
        <end position="186"/>
    </location>
</feature>
<feature type="compositionally biased region" description="Basic and acidic residues" evidence="10">
    <location>
        <begin position="121"/>
        <end position="132"/>
    </location>
</feature>
<dbReference type="VEuPathDB" id="FungiDB:AB675_2016"/>
<dbReference type="Pfam" id="PF00076">
    <property type="entry name" value="RRM_1"/>
    <property type="match status" value="5"/>
</dbReference>
<feature type="domain" description="RRM" evidence="11">
    <location>
        <begin position="643"/>
        <end position="720"/>
    </location>
</feature>
<dbReference type="GO" id="GO:1990904">
    <property type="term" value="C:ribonucleoprotein complex"/>
    <property type="evidence" value="ECO:0007669"/>
    <property type="project" value="UniProtKB-KW"/>
</dbReference>
<evidence type="ECO:0000256" key="3">
    <source>
        <dbReference type="ARBA" id="ARBA00013428"/>
    </source>
</evidence>
<dbReference type="InterPro" id="IPR012677">
    <property type="entry name" value="Nucleotide-bd_a/b_plait_sf"/>
</dbReference>
<gene>
    <name evidence="12" type="ORF">AB675_2016</name>
</gene>
<dbReference type="InterPro" id="IPR003954">
    <property type="entry name" value="RRM_euk-type"/>
</dbReference>
<accession>A0A0N1H814</accession>
<evidence type="ECO:0000313" key="13">
    <source>
        <dbReference type="Proteomes" id="UP000038010"/>
    </source>
</evidence>
<dbReference type="GO" id="GO:0003729">
    <property type="term" value="F:mRNA binding"/>
    <property type="evidence" value="ECO:0007669"/>
    <property type="project" value="TreeGrafter"/>
</dbReference>
<evidence type="ECO:0000256" key="7">
    <source>
        <dbReference type="ARBA" id="ARBA00023242"/>
    </source>
</evidence>
<dbReference type="GO" id="GO:0005634">
    <property type="term" value="C:nucleus"/>
    <property type="evidence" value="ECO:0007669"/>
    <property type="project" value="UniProtKB-SubCell"/>
</dbReference>
<sequence>MGDASPDETATSTRIFVSGLPPKLTSDDLRKHFSHKSDATDAHVFPDRRIGFVGFRDHETARDAVRYFNKSFIRMSKIAVSVARPIEVKRDANGQGAPVSMRRDKIPRHADANVAKKRKRDARDDGESERGAQDAGHVSNSEQPQQLDENVLPAAGNEEPFEGFASDEETTELDRTQATVATSDMDWIRGKTSRTLDLRELDSEPVVSRSSRDIQPLSPPATDQEDAGAEIDSAAPQTNADSPVAVPNGRLFVRNLSFDVSDVDLESLFGSHGQVTEVHIVKDNRTSRSKGLGFVQFVDPEDAAKALHELDGQSFQGRLLHLLPASDRKDQKLSDFEISKLPLKQQKALKRKSGATTQTFSWNSLYMNPDAVLSSTAQRLGVSKADLLDPSSTDAAVKQAHAETAIIQETKEYLRKQQINVAAFSERLRDDKSLLLKNFPYGTTSEELSAMLAKFGSLEKLVLPPSGTMAIALFLEPHAAKAALKSLAYTNLKGSVLYLEKGPKGLFDVTRDESTAPEARNAVPAEEPSEWETKAQTSTIFIRNLNFATTTARLGEVFKPLSGFLSARVKTRTDKARPGETLSMGFGFAEFRTRAQAEAAIATMNGHRLDGHELLVQLSNKVPDAAKERRKEDSLKKADSAKTKIIIKNLPFEASKKDLRALFGAYGQLHSIRMPRKFDNSVRGFAFANFASAKEATSAMEALSSTHLLGRKLVLDFAEGETDDPEETIKAMEKKAGRHEHLANVTKMLSGSARRKFAVEDSARDDDA</sequence>
<evidence type="ECO:0000256" key="6">
    <source>
        <dbReference type="ARBA" id="ARBA00022884"/>
    </source>
</evidence>
<evidence type="ECO:0000259" key="11">
    <source>
        <dbReference type="PROSITE" id="PS50102"/>
    </source>
</evidence>
<dbReference type="InterPro" id="IPR000504">
    <property type="entry name" value="RRM_dom"/>
</dbReference>
<evidence type="ECO:0000256" key="4">
    <source>
        <dbReference type="ARBA" id="ARBA00022552"/>
    </source>
</evidence>
<feature type="compositionally biased region" description="Basic and acidic residues" evidence="10">
    <location>
        <begin position="101"/>
        <end position="111"/>
    </location>
</feature>
<dbReference type="RefSeq" id="XP_018002869.1">
    <property type="nucleotide sequence ID" value="XM_018141953.1"/>
</dbReference>
<evidence type="ECO:0000256" key="5">
    <source>
        <dbReference type="ARBA" id="ARBA00022737"/>
    </source>
</evidence>
<feature type="domain" description="RRM" evidence="11">
    <location>
        <begin position="538"/>
        <end position="621"/>
    </location>
</feature>
<keyword evidence="6 9" id="KW-0694">RNA-binding</keyword>
<keyword evidence="13" id="KW-1185">Reference proteome</keyword>
<dbReference type="GO" id="GO:0006364">
    <property type="term" value="P:rRNA processing"/>
    <property type="evidence" value="ECO:0007669"/>
    <property type="project" value="UniProtKB-KW"/>
</dbReference>
<protein>
    <recommendedName>
        <fullName evidence="3">Multiple RNA-binding domain-containing protein 1</fullName>
    </recommendedName>
</protein>
<dbReference type="CDD" id="cd12320">
    <property type="entry name" value="RRM6_RBM19_RRM5_MRD1"/>
    <property type="match status" value="1"/>
</dbReference>
<reference evidence="12 13" key="1">
    <citation type="submission" date="2015-06" db="EMBL/GenBank/DDBJ databases">
        <title>Draft genome of the ant-associated black yeast Phialophora attae CBS 131958.</title>
        <authorList>
            <person name="Moreno L.F."/>
            <person name="Stielow B.J."/>
            <person name="de Hoog S."/>
            <person name="Vicente V.A."/>
            <person name="Weiss V.A."/>
            <person name="de Vries M."/>
            <person name="Cruz L.M."/>
            <person name="Souza E.M."/>
        </authorList>
    </citation>
    <scope>NUCLEOTIDE SEQUENCE [LARGE SCALE GENOMIC DNA]</scope>
    <source>
        <strain evidence="12 13">CBS 131958</strain>
    </source>
</reference>
<comment type="similarity">
    <text evidence="2">Belongs to the RRM MRD1 family.</text>
</comment>
<dbReference type="FunFam" id="3.30.70.330:FF:000247">
    <property type="entry name" value="Multiple RNA-binding domain-containing protein 1"/>
    <property type="match status" value="1"/>
</dbReference>
<feature type="domain" description="RRM" evidence="11">
    <location>
        <begin position="249"/>
        <end position="327"/>
    </location>
</feature>
<feature type="compositionally biased region" description="Polar residues" evidence="10">
    <location>
        <begin position="138"/>
        <end position="148"/>
    </location>
</feature>
<dbReference type="EMBL" id="LFJN01000006">
    <property type="protein sequence ID" value="KPI42906.1"/>
    <property type="molecule type" value="Genomic_DNA"/>
</dbReference>
<feature type="domain" description="RRM" evidence="11">
    <location>
        <begin position="432"/>
        <end position="504"/>
    </location>
</feature>
<feature type="compositionally biased region" description="Acidic residues" evidence="10">
    <location>
        <begin position="159"/>
        <end position="171"/>
    </location>
</feature>
<dbReference type="InterPro" id="IPR035979">
    <property type="entry name" value="RBD_domain_sf"/>
</dbReference>
<dbReference type="Proteomes" id="UP000038010">
    <property type="component" value="Unassembled WGS sequence"/>
</dbReference>
<keyword evidence="4" id="KW-0698">rRNA processing</keyword>
<dbReference type="GeneID" id="28733833"/>
<evidence type="ECO:0000256" key="10">
    <source>
        <dbReference type="SAM" id="MobiDB-lite"/>
    </source>
</evidence>
<dbReference type="SMART" id="SM00361">
    <property type="entry name" value="RRM_1"/>
    <property type="match status" value="1"/>
</dbReference>
<dbReference type="STRING" id="1664694.A0A0N1H814"/>
<dbReference type="Gene3D" id="3.30.70.330">
    <property type="match status" value="5"/>
</dbReference>
<dbReference type="SMART" id="SM00360">
    <property type="entry name" value="RRM"/>
    <property type="match status" value="5"/>
</dbReference>
<dbReference type="PANTHER" id="PTHR48039:SF5">
    <property type="entry name" value="RNA-BINDING PROTEIN 28"/>
    <property type="match status" value="1"/>
</dbReference>
<dbReference type="InterPro" id="IPR051945">
    <property type="entry name" value="RRM_MRD1_RNA_proc_ribogen"/>
</dbReference>
<keyword evidence="5" id="KW-0677">Repeat</keyword>
<evidence type="ECO:0000256" key="9">
    <source>
        <dbReference type="PROSITE-ProRule" id="PRU00176"/>
    </source>
</evidence>
<evidence type="ECO:0000256" key="8">
    <source>
        <dbReference type="ARBA" id="ARBA00023274"/>
    </source>
</evidence>
<proteinExistence type="inferred from homology"/>
<dbReference type="PROSITE" id="PS50102">
    <property type="entry name" value="RRM"/>
    <property type="match status" value="5"/>
</dbReference>
<keyword evidence="8" id="KW-0687">Ribonucleoprotein</keyword>
<evidence type="ECO:0000256" key="1">
    <source>
        <dbReference type="ARBA" id="ARBA00004123"/>
    </source>
</evidence>
<keyword evidence="7" id="KW-0539">Nucleus</keyword>
<dbReference type="OrthoDB" id="439639at2759"/>
<dbReference type="AlphaFoldDB" id="A0A0N1H814"/>
<organism evidence="12 13">
    <name type="scientific">Cyphellophora attinorum</name>
    <dbReference type="NCBI Taxonomy" id="1664694"/>
    <lineage>
        <taxon>Eukaryota</taxon>
        <taxon>Fungi</taxon>
        <taxon>Dikarya</taxon>
        <taxon>Ascomycota</taxon>
        <taxon>Pezizomycotina</taxon>
        <taxon>Eurotiomycetes</taxon>
        <taxon>Chaetothyriomycetidae</taxon>
        <taxon>Chaetothyriales</taxon>
        <taxon>Cyphellophoraceae</taxon>
        <taxon>Cyphellophora</taxon>
    </lineage>
</organism>
<feature type="region of interest" description="Disordered" evidence="10">
    <location>
        <begin position="200"/>
        <end position="227"/>
    </location>
</feature>
<name>A0A0N1H814_9EURO</name>
<evidence type="ECO:0000256" key="2">
    <source>
        <dbReference type="ARBA" id="ARBA00008033"/>
    </source>
</evidence>
<comment type="subcellular location">
    <subcellularLocation>
        <location evidence="1">Nucleus</location>
    </subcellularLocation>
</comment>
<dbReference type="SUPFAM" id="SSF54928">
    <property type="entry name" value="RNA-binding domain, RBD"/>
    <property type="match status" value="5"/>
</dbReference>
<dbReference type="PANTHER" id="PTHR48039">
    <property type="entry name" value="RNA-BINDING MOTIF PROTEIN 14B"/>
    <property type="match status" value="1"/>
</dbReference>
<comment type="caution">
    <text evidence="12">The sequence shown here is derived from an EMBL/GenBank/DDBJ whole genome shotgun (WGS) entry which is preliminary data.</text>
</comment>
<feature type="domain" description="RRM" evidence="11">
    <location>
        <begin position="13"/>
        <end position="85"/>
    </location>
</feature>